<accession>A0A8A4XC43</accession>
<dbReference type="GO" id="GO:0075732">
    <property type="term" value="P:viral penetration into host nucleus"/>
    <property type="evidence" value="ECO:0007669"/>
    <property type="project" value="UniProtKB-KW"/>
</dbReference>
<organism evidence="8">
    <name type="scientific">Otus scops CRESS-DNA-virus sp</name>
    <dbReference type="NCBI Taxonomy" id="2815048"/>
    <lineage>
        <taxon>Viruses</taxon>
        <taxon>Monodnaviria</taxon>
        <taxon>Shotokuvirae</taxon>
        <taxon>Cressdnaviricota</taxon>
    </lineage>
</organism>
<evidence type="ECO:0000256" key="6">
    <source>
        <dbReference type="ARBA" id="ARBA00022890"/>
    </source>
</evidence>
<keyword evidence="5" id="KW-1160">Virus entry into host cell</keyword>
<name>A0A8A4XC43_9VIRU</name>
<keyword evidence="3" id="KW-1163">Viral penetration into host nucleus</keyword>
<evidence type="ECO:0000256" key="1">
    <source>
        <dbReference type="ARBA" id="ARBA00010301"/>
    </source>
</evidence>
<keyword evidence="5" id="KW-1161">Viral attachment to host cell</keyword>
<comment type="similarity">
    <text evidence="1">Belongs to the circoviridae capsid protein family.</text>
</comment>
<dbReference type="Pfam" id="PF02443">
    <property type="entry name" value="Circo_capsid"/>
    <property type="match status" value="1"/>
</dbReference>
<keyword evidence="4" id="KW-1162">Viral penetration into host cytoplasm</keyword>
<evidence type="ECO:0000256" key="2">
    <source>
        <dbReference type="ARBA" id="ARBA00022431"/>
    </source>
</evidence>
<keyword evidence="5" id="KW-0945">Host-virus interaction</keyword>
<evidence type="ECO:0000313" key="8">
    <source>
        <dbReference type="EMBL" id="QTE03525.1"/>
    </source>
</evidence>
<dbReference type="GO" id="GO:0019069">
    <property type="term" value="P:viral capsid assembly"/>
    <property type="evidence" value="ECO:0007669"/>
    <property type="project" value="InterPro"/>
</dbReference>
<dbReference type="GO" id="GO:0075509">
    <property type="term" value="P:endocytosis involved in viral entry into host cell"/>
    <property type="evidence" value="ECO:0007669"/>
    <property type="project" value="UniProtKB-KW"/>
</dbReference>
<comment type="subunit">
    <text evidence="7">Homomultimer. Assembles in the nucleus, presumably in an immature form, then migrates to the cytoplasm once assembled as mature virion. Interacts with Rep; this interaction relocates Rep into the nucleus.</text>
</comment>
<keyword evidence="2" id="KW-0167">Capsid protein</keyword>
<dbReference type="EMBL" id="MW182852">
    <property type="protein sequence ID" value="QTE03525.1"/>
    <property type="molecule type" value="Genomic_DNA"/>
</dbReference>
<evidence type="ECO:0000256" key="4">
    <source>
        <dbReference type="ARBA" id="ARBA00022595"/>
    </source>
</evidence>
<evidence type="ECO:0000256" key="5">
    <source>
        <dbReference type="ARBA" id="ARBA00022804"/>
    </source>
</evidence>
<dbReference type="GO" id="GO:0043657">
    <property type="term" value="C:host cell"/>
    <property type="evidence" value="ECO:0007669"/>
    <property type="project" value="GOC"/>
</dbReference>
<evidence type="ECO:0000256" key="7">
    <source>
        <dbReference type="ARBA" id="ARBA00046863"/>
    </source>
</evidence>
<keyword evidence="2" id="KW-1140">T=1 icosahedral capsid protein</keyword>
<keyword evidence="2" id="KW-0946">Virion</keyword>
<dbReference type="GO" id="GO:0019062">
    <property type="term" value="P:virion attachment to host cell"/>
    <property type="evidence" value="ECO:0007669"/>
    <property type="project" value="UniProtKB-KW"/>
</dbReference>
<dbReference type="InterPro" id="IPR003383">
    <property type="entry name" value="Circovirus_capsid"/>
</dbReference>
<keyword evidence="6" id="KW-1164">Virus endocytosis by host</keyword>
<protein>
    <submittedName>
        <fullName evidence="8">Capsid protein</fullName>
    </submittedName>
</protein>
<sequence>MAYGARRYRRGYTRRSYWRSLRRSRRVRGYASRRRTYARRTGRSTTKSSVVKLSYETDWTTGTAGSGATQTTWNAFSFYPAQATGFAEYGSVYSHFRLIKAVLRVNKGGNFHYLVVPSRTFAATVGPFSSNSTQTVRDLVPPATETALRQTKFQKELYPTTIREYIRVGFKPYTVVGTTGPTLGSGAPIDYYRVWEGRRWMPMSWATPLGGSSNQPAFFWGPYMAISQTSDADPPQFGVSLTVTLYCQFKGQK</sequence>
<evidence type="ECO:0000256" key="3">
    <source>
        <dbReference type="ARBA" id="ARBA00022524"/>
    </source>
</evidence>
<proteinExistence type="inferred from homology"/>
<reference evidence="8" key="1">
    <citation type="submission" date="2020-10" db="EMBL/GenBank/DDBJ databases">
        <title>CRESS DNA virus dark matter in the feces of wild birds.</title>
        <authorList>
            <person name="Yang S."/>
            <person name="Zhang W."/>
        </authorList>
    </citation>
    <scope>NUCLEOTIDE SEQUENCE</scope>
    <source>
        <strain evidence="8">Owl175cre3</strain>
    </source>
</reference>
<dbReference type="GO" id="GO:0039615">
    <property type="term" value="C:T=1 icosahedral viral capsid"/>
    <property type="evidence" value="ECO:0007669"/>
    <property type="project" value="UniProtKB-KW"/>
</dbReference>